<gene>
    <name evidence="1" type="ORF">ACFQB0_06815</name>
</gene>
<sequence length="271" mass="29710">MTETDAAYRWLSGGLRLIESCETSEPRLEVADSWLVENGLVRALELHRERFERSAASVGWADTAALAAFWAASLAAIPRDGLWFPRVELLEHEGGLELRFRLRPAPGLGTALTLAVPDVPDPRRVPSIKGPDIPALMRLRQRAQRLGAQEAMILTPDGSIVDGSTTALLWWRHGALRHPPAEMARVDSVTARTIMVLAAAFGVETHGESVLPGGLGGCVVWAVNALHGIRQVTSIVDGPELAADDRLLAIWRRRLTLLRKPLTKPEDWPED</sequence>
<dbReference type="Gene3D" id="3.20.10.10">
    <property type="entry name" value="D-amino Acid Aminotransferase, subunit A, domain 2"/>
    <property type="match status" value="1"/>
</dbReference>
<keyword evidence="1" id="KW-0808">Transferase</keyword>
<dbReference type="InterPro" id="IPR043132">
    <property type="entry name" value="BCAT-like_C"/>
</dbReference>
<organism evidence="1 2">
    <name type="scientific">Luethyella okanaganae</name>
    <dbReference type="NCBI Taxonomy" id="69372"/>
    <lineage>
        <taxon>Bacteria</taxon>
        <taxon>Bacillati</taxon>
        <taxon>Actinomycetota</taxon>
        <taxon>Actinomycetes</taxon>
        <taxon>Micrococcales</taxon>
        <taxon>Microbacteriaceae</taxon>
        <taxon>Luethyella</taxon>
    </lineage>
</organism>
<keyword evidence="2" id="KW-1185">Reference proteome</keyword>
<name>A0ABW1VD01_9MICO</name>
<evidence type="ECO:0000313" key="1">
    <source>
        <dbReference type="EMBL" id="MFC6355814.1"/>
    </source>
</evidence>
<keyword evidence="1" id="KW-0032">Aminotransferase</keyword>
<dbReference type="Proteomes" id="UP001596306">
    <property type="component" value="Unassembled WGS sequence"/>
</dbReference>
<proteinExistence type="predicted"/>
<dbReference type="GO" id="GO:0008483">
    <property type="term" value="F:transaminase activity"/>
    <property type="evidence" value="ECO:0007669"/>
    <property type="project" value="UniProtKB-KW"/>
</dbReference>
<dbReference type="Pfam" id="PF01063">
    <property type="entry name" value="Aminotran_4"/>
    <property type="match status" value="1"/>
</dbReference>
<comment type="caution">
    <text evidence="1">The sequence shown here is derived from an EMBL/GenBank/DDBJ whole genome shotgun (WGS) entry which is preliminary data.</text>
</comment>
<reference evidence="2" key="1">
    <citation type="journal article" date="2019" name="Int. J. Syst. Evol. Microbiol.">
        <title>The Global Catalogue of Microorganisms (GCM) 10K type strain sequencing project: providing services to taxonomists for standard genome sequencing and annotation.</title>
        <authorList>
            <consortium name="The Broad Institute Genomics Platform"/>
            <consortium name="The Broad Institute Genome Sequencing Center for Infectious Disease"/>
            <person name="Wu L."/>
            <person name="Ma J."/>
        </authorList>
    </citation>
    <scope>NUCLEOTIDE SEQUENCE [LARGE SCALE GENOMIC DNA]</scope>
    <source>
        <strain evidence="2">CCUG 43304</strain>
    </source>
</reference>
<dbReference type="InterPro" id="IPR036038">
    <property type="entry name" value="Aminotransferase-like"/>
</dbReference>
<dbReference type="RefSeq" id="WP_386729140.1">
    <property type="nucleotide sequence ID" value="NZ_JBHSTP010000001.1"/>
</dbReference>
<dbReference type="SUPFAM" id="SSF56752">
    <property type="entry name" value="D-aminoacid aminotransferase-like PLP-dependent enzymes"/>
    <property type="match status" value="1"/>
</dbReference>
<protein>
    <submittedName>
        <fullName evidence="1">Aminotransferase class IV</fullName>
    </submittedName>
</protein>
<dbReference type="InterPro" id="IPR001544">
    <property type="entry name" value="Aminotrans_IV"/>
</dbReference>
<accession>A0ABW1VD01</accession>
<dbReference type="EMBL" id="JBHSTP010000001">
    <property type="protein sequence ID" value="MFC6355814.1"/>
    <property type="molecule type" value="Genomic_DNA"/>
</dbReference>
<evidence type="ECO:0000313" key="2">
    <source>
        <dbReference type="Proteomes" id="UP001596306"/>
    </source>
</evidence>